<reference evidence="2 3" key="1">
    <citation type="submission" date="2022-07" db="EMBL/GenBank/DDBJ databases">
        <title>A copper resistant bacterium isolated from sediment samples of deep sea hydrothermal areas.</title>
        <authorList>
            <person name="Zeng X."/>
        </authorList>
    </citation>
    <scope>NUCLEOTIDE SEQUENCE [LARGE SCALE GENOMIC DNA]</scope>
    <source>
        <strain evidence="3">CuT 6</strain>
    </source>
</reference>
<gene>
    <name evidence="2" type="ORF">NLK58_12060</name>
</gene>
<sequence length="165" mass="18679">MLKLGLSVLLLLFSISAFSKTDVELVYSDLRFKIPGNFSVVGDAGDNQNILIFRYGDELGKRFLAFSDMTNDQTIDYGCLASVFFKNVFFDTDKSGCDQDNVRLMQESFVEGQQVETWSSNEYSIVYSGDKEKSYIFIIGDNGKLLKVDSDFLDNESFKKMVRGI</sequence>
<evidence type="ECO:0000256" key="1">
    <source>
        <dbReference type="SAM" id="SignalP"/>
    </source>
</evidence>
<organism evidence="2 3">
    <name type="scientific">Marinobacter metalliresistant</name>
    <dbReference type="NCBI Taxonomy" id="2961995"/>
    <lineage>
        <taxon>Bacteria</taxon>
        <taxon>Pseudomonadati</taxon>
        <taxon>Pseudomonadota</taxon>
        <taxon>Gammaproteobacteria</taxon>
        <taxon>Pseudomonadales</taxon>
        <taxon>Marinobacteraceae</taxon>
        <taxon>Marinobacter</taxon>
    </lineage>
</organism>
<dbReference type="EMBL" id="CP101118">
    <property type="protein sequence ID" value="WZF87099.1"/>
    <property type="molecule type" value="Genomic_DNA"/>
</dbReference>
<feature type="chain" id="PRO_5047157283" evidence="1">
    <location>
        <begin position="20"/>
        <end position="165"/>
    </location>
</feature>
<dbReference type="Proteomes" id="UP001475781">
    <property type="component" value="Chromosome"/>
</dbReference>
<evidence type="ECO:0000313" key="2">
    <source>
        <dbReference type="EMBL" id="WZF87099.1"/>
    </source>
</evidence>
<keyword evidence="3" id="KW-1185">Reference proteome</keyword>
<keyword evidence="1" id="KW-0732">Signal</keyword>
<name>A0ABZ2VXM5_9GAMM</name>
<feature type="signal peptide" evidence="1">
    <location>
        <begin position="1"/>
        <end position="19"/>
    </location>
</feature>
<dbReference type="RefSeq" id="WP_117618773.1">
    <property type="nucleotide sequence ID" value="NZ_CP101118.1"/>
</dbReference>
<proteinExistence type="predicted"/>
<evidence type="ECO:0000313" key="3">
    <source>
        <dbReference type="Proteomes" id="UP001475781"/>
    </source>
</evidence>
<accession>A0ABZ2VXM5</accession>
<protein>
    <submittedName>
        <fullName evidence="2">Uncharacterized protein</fullName>
    </submittedName>
</protein>